<accession>A0A120DFL8</accession>
<organism evidence="4 5">
    <name type="scientific">Vibrio toranzoniae</name>
    <dbReference type="NCBI Taxonomy" id="1194427"/>
    <lineage>
        <taxon>Bacteria</taxon>
        <taxon>Pseudomonadati</taxon>
        <taxon>Pseudomonadota</taxon>
        <taxon>Gammaproteobacteria</taxon>
        <taxon>Vibrionales</taxon>
        <taxon>Vibrionaceae</taxon>
        <taxon>Vibrio</taxon>
    </lineage>
</organism>
<dbReference type="Proteomes" id="UP000057389">
    <property type="component" value="Unassembled WGS sequence"/>
</dbReference>
<keyword evidence="5" id="KW-1185">Reference proteome</keyword>
<dbReference type="InterPro" id="IPR027385">
    <property type="entry name" value="Beta-barrel_OMP"/>
</dbReference>
<keyword evidence="1 2" id="KW-0732">Signal</keyword>
<reference evidence="4 5" key="1">
    <citation type="submission" date="2015-11" db="EMBL/GenBank/DDBJ databases">
        <title>Draft WGS of Vibrio toranzoniae.</title>
        <authorList>
            <person name="Lasa A."/>
            <person name="Romalde J.L."/>
        </authorList>
    </citation>
    <scope>NUCLEOTIDE SEQUENCE [LARGE SCALE GENOMIC DNA]</scope>
    <source>
        <strain evidence="4 5">Vb 10.8</strain>
    </source>
</reference>
<feature type="signal peptide" evidence="2">
    <location>
        <begin position="1"/>
        <end position="23"/>
    </location>
</feature>
<comment type="caution">
    <text evidence="4">The sequence shown here is derived from an EMBL/GenBank/DDBJ whole genome shotgun (WGS) entry which is preliminary data.</text>
</comment>
<sequence length="187" mass="20549">MKSNVVTLISLFTLTTFNTLSHAADSNEHGVYVGANYGYLKVDGQDDFDDDSDATQGLVGYRFNPYLALEGGYIDFGSYGNNLANTETDGYTAALKVIAPIAKRVDLYAKGGQMWYTTDYNIADFRGSKDDEGVFAGAGVGFKVTDQFLINAEYMWYDVELNAENVTNGASTETDFNQVSLGVEYRF</sequence>
<evidence type="ECO:0000256" key="1">
    <source>
        <dbReference type="ARBA" id="ARBA00022729"/>
    </source>
</evidence>
<dbReference type="AlphaFoldDB" id="A0A120DFL8"/>
<protein>
    <recommendedName>
        <fullName evidence="3">Outer membrane protein beta-barrel domain-containing protein</fullName>
    </recommendedName>
</protein>
<dbReference type="Pfam" id="PF13505">
    <property type="entry name" value="OMP_b-brl"/>
    <property type="match status" value="1"/>
</dbReference>
<dbReference type="EMBL" id="LMXU01000032">
    <property type="protein sequence ID" value="KWT99490.1"/>
    <property type="molecule type" value="Genomic_DNA"/>
</dbReference>
<gene>
    <name evidence="4" type="ORF">APQ14_14135</name>
</gene>
<feature type="domain" description="Outer membrane protein beta-barrel" evidence="3">
    <location>
        <begin position="11"/>
        <end position="187"/>
    </location>
</feature>
<feature type="chain" id="PRO_5007164364" description="Outer membrane protein beta-barrel domain-containing protein" evidence="2">
    <location>
        <begin position="24"/>
        <end position="187"/>
    </location>
</feature>
<proteinExistence type="predicted"/>
<evidence type="ECO:0000259" key="3">
    <source>
        <dbReference type="Pfam" id="PF13505"/>
    </source>
</evidence>
<dbReference type="SUPFAM" id="SSF56925">
    <property type="entry name" value="OMPA-like"/>
    <property type="match status" value="1"/>
</dbReference>
<evidence type="ECO:0000313" key="5">
    <source>
        <dbReference type="Proteomes" id="UP000057389"/>
    </source>
</evidence>
<evidence type="ECO:0000313" key="4">
    <source>
        <dbReference type="EMBL" id="KWT99490.1"/>
    </source>
</evidence>
<dbReference type="InterPro" id="IPR011250">
    <property type="entry name" value="OMP/PagP_B-barrel"/>
</dbReference>
<dbReference type="Gene3D" id="2.40.160.20">
    <property type="match status" value="1"/>
</dbReference>
<dbReference type="OrthoDB" id="7620169at2"/>
<name>A0A120DFL8_9VIBR</name>
<evidence type="ECO:0000256" key="2">
    <source>
        <dbReference type="SAM" id="SignalP"/>
    </source>
</evidence>
<dbReference type="GeneID" id="300180575"/>
<dbReference type="RefSeq" id="WP_060469033.1">
    <property type="nucleotide sequence ID" value="NZ_AP025515.1"/>
</dbReference>